<reference evidence="6" key="1">
    <citation type="journal article" date="2019" name="Int. J. Syst. Evol. Microbiol.">
        <title>The Global Catalogue of Microorganisms (GCM) 10K type strain sequencing project: providing services to taxonomists for standard genome sequencing and annotation.</title>
        <authorList>
            <consortium name="The Broad Institute Genomics Platform"/>
            <consortium name="The Broad Institute Genome Sequencing Center for Infectious Disease"/>
            <person name="Wu L."/>
            <person name="Ma J."/>
        </authorList>
    </citation>
    <scope>NUCLEOTIDE SEQUENCE [LARGE SCALE GENOMIC DNA]</scope>
    <source>
        <strain evidence="6">JCM 30742</strain>
    </source>
</reference>
<dbReference type="PANTHER" id="PTHR43819">
    <property type="entry name" value="ARCHAEAL-TYPE GLUTAMATE SYNTHASE [NADPH]"/>
    <property type="match status" value="1"/>
</dbReference>
<evidence type="ECO:0000256" key="1">
    <source>
        <dbReference type="ARBA" id="ARBA00009716"/>
    </source>
</evidence>
<dbReference type="CDD" id="cd02808">
    <property type="entry name" value="GltS_FMN"/>
    <property type="match status" value="1"/>
</dbReference>
<dbReference type="RefSeq" id="WP_345153959.1">
    <property type="nucleotide sequence ID" value="NZ_BAABEO010000032.1"/>
</dbReference>
<evidence type="ECO:0000259" key="4">
    <source>
        <dbReference type="Pfam" id="PF01645"/>
    </source>
</evidence>
<sequence length="581" mass="63115">MVRFLTFALLLLLGFATVVAAALGAVGWWVLAVIVLLLLTLGVRDVLQRKHSVLRNFPVIGHLRYLLESIRPEIQQYFVERNYDGRPFDRDARSLIYARAKGADSHKAFGTELEVNRLGHEYLLHSTAPVAPPAKPFRVRIGGPECLQPYDMALMNISSMSFGALSKNAVRAMNKGAALGGFVQETGEGGLSQHHLTYGADLFWEIGSGYFGCRTPQGRFDAEQFAAKAAHERVKGITLKLSQGAKPGLGGVLPAAKVTPEIAEARGVPLGTDCVSPASHPEFDTPRELMLFIGRLRELSGGKPVGYKFCVGSRTDVLAMCKAMLETGVTPDFIIVDGAEGGTGAAPLEYEDHIGTPLTEGLMLVNNALVGTGLRPVIRLGAAGKVANGSDIVKRLIQGADFTLSARAMMMATGCIQAQKCHTNECPVGVATQDPRLVRALDVQDKGNRVHNYQKLTVQEAMQIMASMGIADPAELNPRMLRRRIDHLTTRSYASIYHWLRAGELLEDPPRGWADDWREADADHFGEHAPLPWTQEVPFEVVTYPHAANGIPAKRQEPKPSAPGPTPKVTAVHRPEGLPGR</sequence>
<feature type="region of interest" description="Disordered" evidence="3">
    <location>
        <begin position="549"/>
        <end position="581"/>
    </location>
</feature>
<protein>
    <submittedName>
        <fullName evidence="5">FMN-binding glutamate synthase family protein</fullName>
    </submittedName>
</protein>
<dbReference type="EMBL" id="BAABEO010000032">
    <property type="protein sequence ID" value="GAA3700926.1"/>
    <property type="molecule type" value="Genomic_DNA"/>
</dbReference>
<dbReference type="PIRSF" id="PIRSF006429">
    <property type="entry name" value="GOGAT_lg_2"/>
    <property type="match status" value="1"/>
</dbReference>
<comment type="similarity">
    <text evidence="1 2">Belongs to the glutamate synthase family.</text>
</comment>
<evidence type="ECO:0000256" key="2">
    <source>
        <dbReference type="PIRNR" id="PIRNR006429"/>
    </source>
</evidence>
<gene>
    <name evidence="5" type="ORF">GCM10023081_41840</name>
</gene>
<dbReference type="Gene3D" id="3.20.20.70">
    <property type="entry name" value="Aldolase class I"/>
    <property type="match status" value="1"/>
</dbReference>
<comment type="caution">
    <text evidence="5">The sequence shown here is derived from an EMBL/GenBank/DDBJ whole genome shotgun (WGS) entry which is preliminary data.</text>
</comment>
<evidence type="ECO:0000313" key="5">
    <source>
        <dbReference type="EMBL" id="GAA3700926.1"/>
    </source>
</evidence>
<name>A0ABP7D816_9MICC</name>
<dbReference type="InterPro" id="IPR024188">
    <property type="entry name" value="GltB"/>
</dbReference>
<dbReference type="Proteomes" id="UP001500752">
    <property type="component" value="Unassembled WGS sequence"/>
</dbReference>
<feature type="domain" description="Glutamate synthase" evidence="4">
    <location>
        <begin position="155"/>
        <end position="470"/>
    </location>
</feature>
<dbReference type="InterPro" id="IPR027283">
    <property type="entry name" value="YerD"/>
</dbReference>
<evidence type="ECO:0000256" key="3">
    <source>
        <dbReference type="SAM" id="MobiDB-lite"/>
    </source>
</evidence>
<dbReference type="PIRSF" id="PIRSF500060">
    <property type="entry name" value="UCP500060"/>
    <property type="match status" value="1"/>
</dbReference>
<dbReference type="InterPro" id="IPR013785">
    <property type="entry name" value="Aldolase_TIM"/>
</dbReference>
<dbReference type="InterPro" id="IPR002932">
    <property type="entry name" value="Glu_synthdom"/>
</dbReference>
<dbReference type="PANTHER" id="PTHR43819:SF1">
    <property type="entry name" value="ARCHAEAL-TYPE GLUTAMATE SYNTHASE [NADPH]"/>
    <property type="match status" value="1"/>
</dbReference>
<dbReference type="Pfam" id="PF01645">
    <property type="entry name" value="Glu_synthase"/>
    <property type="match status" value="1"/>
</dbReference>
<proteinExistence type="inferred from homology"/>
<dbReference type="SUPFAM" id="SSF51395">
    <property type="entry name" value="FMN-linked oxidoreductases"/>
    <property type="match status" value="1"/>
</dbReference>
<evidence type="ECO:0000313" key="6">
    <source>
        <dbReference type="Proteomes" id="UP001500752"/>
    </source>
</evidence>
<organism evidence="5 6">
    <name type="scientific">Arthrobacter ginkgonis</name>
    <dbReference type="NCBI Taxonomy" id="1630594"/>
    <lineage>
        <taxon>Bacteria</taxon>
        <taxon>Bacillati</taxon>
        <taxon>Actinomycetota</taxon>
        <taxon>Actinomycetes</taxon>
        <taxon>Micrococcales</taxon>
        <taxon>Micrococcaceae</taxon>
        <taxon>Arthrobacter</taxon>
    </lineage>
</organism>
<accession>A0ABP7D816</accession>
<keyword evidence="6" id="KW-1185">Reference proteome</keyword>